<gene>
    <name evidence="1" type="ORF">Tci_057636</name>
</gene>
<evidence type="ECO:0000313" key="1">
    <source>
        <dbReference type="EMBL" id="GEU85658.1"/>
    </source>
</evidence>
<dbReference type="AlphaFoldDB" id="A0A6L2NHE6"/>
<proteinExistence type="predicted"/>
<dbReference type="PANTHER" id="PTHR14523">
    <property type="entry name" value="UNCHARACTERIZED PROTEIN C17ORF53 HOMOLOG"/>
    <property type="match status" value="1"/>
</dbReference>
<sequence>MPLFSTCSSTRVETSTPTQNLVRLILGPTGIIQSAMLLKQRDILIRWDKDVMLTQEYMKEVVEDVGEDEYFNSLSWVSVTEYVNANGGIVSGCLGDIDNFLNNEKLNQVVAIIKSCSPNVIDDLTVTMKDL</sequence>
<name>A0A6L2NHE6_TANCI</name>
<dbReference type="InterPro" id="IPR028045">
    <property type="entry name" value="HROB"/>
</dbReference>
<accession>A0A6L2NHE6</accession>
<protein>
    <submittedName>
        <fullName evidence="1">Uncharacterized protein</fullName>
    </submittedName>
</protein>
<dbReference type="EMBL" id="BKCJ010009153">
    <property type="protein sequence ID" value="GEU85658.1"/>
    <property type="molecule type" value="Genomic_DNA"/>
</dbReference>
<organism evidence="1">
    <name type="scientific">Tanacetum cinerariifolium</name>
    <name type="common">Dalmatian daisy</name>
    <name type="synonym">Chrysanthemum cinerariifolium</name>
    <dbReference type="NCBI Taxonomy" id="118510"/>
    <lineage>
        <taxon>Eukaryota</taxon>
        <taxon>Viridiplantae</taxon>
        <taxon>Streptophyta</taxon>
        <taxon>Embryophyta</taxon>
        <taxon>Tracheophyta</taxon>
        <taxon>Spermatophyta</taxon>
        <taxon>Magnoliopsida</taxon>
        <taxon>eudicotyledons</taxon>
        <taxon>Gunneridae</taxon>
        <taxon>Pentapetalae</taxon>
        <taxon>asterids</taxon>
        <taxon>campanulids</taxon>
        <taxon>Asterales</taxon>
        <taxon>Asteraceae</taxon>
        <taxon>Asteroideae</taxon>
        <taxon>Anthemideae</taxon>
        <taxon>Anthemidinae</taxon>
        <taxon>Tanacetum</taxon>
    </lineage>
</organism>
<dbReference type="GO" id="GO:0000725">
    <property type="term" value="P:recombinational repair"/>
    <property type="evidence" value="ECO:0007669"/>
    <property type="project" value="InterPro"/>
</dbReference>
<comment type="caution">
    <text evidence="1">The sequence shown here is derived from an EMBL/GenBank/DDBJ whole genome shotgun (WGS) entry which is preliminary data.</text>
</comment>
<dbReference type="PANTHER" id="PTHR14523:SF1">
    <property type="entry name" value="HOMOLOGOUS RECOMBINATION OB-FOLD PROTEIN"/>
    <property type="match status" value="1"/>
</dbReference>
<reference evidence="1" key="1">
    <citation type="journal article" date="2019" name="Sci. Rep.">
        <title>Draft genome of Tanacetum cinerariifolium, the natural source of mosquito coil.</title>
        <authorList>
            <person name="Yamashiro T."/>
            <person name="Shiraishi A."/>
            <person name="Satake H."/>
            <person name="Nakayama K."/>
        </authorList>
    </citation>
    <scope>NUCLEOTIDE SEQUENCE</scope>
</reference>